<protein>
    <submittedName>
        <fullName evidence="2">Transglutaminase-like cysteine peptidase</fullName>
    </submittedName>
</protein>
<keyword evidence="3" id="KW-1185">Reference proteome</keyword>
<dbReference type="Proteomes" id="UP000731907">
    <property type="component" value="Unassembled WGS sequence"/>
</dbReference>
<comment type="caution">
    <text evidence="2">The sequence shown here is derived from an EMBL/GenBank/DDBJ whole genome shotgun (WGS) entry which is preliminary data.</text>
</comment>
<feature type="signal peptide" evidence="1">
    <location>
        <begin position="1"/>
        <end position="23"/>
    </location>
</feature>
<organism evidence="2 3">
    <name type="scientific">Paragemmobacter amnigenus</name>
    <dbReference type="NCBI Taxonomy" id="2852097"/>
    <lineage>
        <taxon>Bacteria</taxon>
        <taxon>Pseudomonadati</taxon>
        <taxon>Pseudomonadota</taxon>
        <taxon>Alphaproteobacteria</taxon>
        <taxon>Rhodobacterales</taxon>
        <taxon>Paracoccaceae</taxon>
        <taxon>Paragemmobacter</taxon>
    </lineage>
</organism>
<reference evidence="2 3" key="1">
    <citation type="submission" date="2021-06" db="EMBL/GenBank/DDBJ databases">
        <title>Rhodobacteraceae bacterium strain HSP-20.</title>
        <authorList>
            <person name="Chen W.-M."/>
        </authorList>
    </citation>
    <scope>NUCLEOTIDE SEQUENCE [LARGE SCALE GENOMIC DNA]</scope>
    <source>
        <strain evidence="2 3">HSP-20</strain>
    </source>
</reference>
<evidence type="ECO:0000313" key="2">
    <source>
        <dbReference type="EMBL" id="MBU9699644.1"/>
    </source>
</evidence>
<dbReference type="InterPro" id="IPR010319">
    <property type="entry name" value="Transglutaminase-like_Cys_pept"/>
</dbReference>
<dbReference type="PANTHER" id="PTHR39327:SF1">
    <property type="entry name" value="BLR5470 PROTEIN"/>
    <property type="match status" value="1"/>
</dbReference>
<dbReference type="EMBL" id="JAAATX020000013">
    <property type="protein sequence ID" value="MBU9699644.1"/>
    <property type="molecule type" value="Genomic_DNA"/>
</dbReference>
<feature type="chain" id="PRO_5045639551" evidence="1">
    <location>
        <begin position="24"/>
        <end position="199"/>
    </location>
</feature>
<dbReference type="RefSeq" id="WP_161763753.1">
    <property type="nucleotide sequence ID" value="NZ_JAAATX020000013.1"/>
</dbReference>
<evidence type="ECO:0000256" key="1">
    <source>
        <dbReference type="SAM" id="SignalP"/>
    </source>
</evidence>
<proteinExistence type="predicted"/>
<sequence>MRPIRPMIAALAAVLSLGGAAMAMDAGTSGAFLPVKKSVAAPAGAAALCRTYDWACAGASNGAAAGADVLKIAGQINRAANSAIRPVSDLEQYATAERWTLPTKRGGDCEDYALYKKLRLIEAGVSPDRLLISAVLDRKNNVHAVLVFRTDMGDFVLDNLTNRVLPWHKTGYTFLRMQNPSQPSGWVATYAQAGAGLSS</sequence>
<name>A0ABS6J9S2_9RHOB</name>
<keyword evidence="1" id="KW-0732">Signal</keyword>
<dbReference type="PANTHER" id="PTHR39327">
    <property type="match status" value="1"/>
</dbReference>
<dbReference type="Pfam" id="PF06035">
    <property type="entry name" value="Peptidase_C93"/>
    <property type="match status" value="1"/>
</dbReference>
<evidence type="ECO:0000313" key="3">
    <source>
        <dbReference type="Proteomes" id="UP000731907"/>
    </source>
</evidence>
<dbReference type="Gene3D" id="3.10.620.30">
    <property type="match status" value="1"/>
</dbReference>
<gene>
    <name evidence="2" type="ORF">GU927_017510</name>
</gene>
<accession>A0ABS6J9S2</accession>